<accession>U5HE24</accession>
<dbReference type="STRING" id="683840.U5HE24"/>
<dbReference type="OrthoDB" id="4069699at2759"/>
<evidence type="ECO:0000256" key="1">
    <source>
        <dbReference type="ARBA" id="ARBA00008824"/>
    </source>
</evidence>
<dbReference type="PANTHER" id="PTHR11540:SF16">
    <property type="entry name" value="MALATE DEHYDROGENASE, MITOCHONDRIAL"/>
    <property type="match status" value="1"/>
</dbReference>
<reference evidence="16" key="1">
    <citation type="submission" date="2010-11" db="EMBL/GenBank/DDBJ databases">
        <title>The genome sequence of Microbotryum violaceum strain p1A1 Lamole.</title>
        <authorList>
            <person name="Cuomo C."/>
            <person name="Perlin M."/>
            <person name="Young S.K."/>
            <person name="Zeng Q."/>
            <person name="Gargeya S."/>
            <person name="Alvarado L."/>
            <person name="Berlin A."/>
            <person name="Chapman S.B."/>
            <person name="Chen Z."/>
            <person name="Freedman E."/>
            <person name="Gellesch M."/>
            <person name="Goldberg J."/>
            <person name="Griggs A."/>
            <person name="Gujja S."/>
            <person name="Heilman E."/>
            <person name="Heiman D."/>
            <person name="Howarth C."/>
            <person name="Mehta T."/>
            <person name="Neiman D."/>
            <person name="Pearson M."/>
            <person name="Roberts A."/>
            <person name="Saif S."/>
            <person name="Shea T."/>
            <person name="Shenoy N."/>
            <person name="Sisk P."/>
            <person name="Stolte C."/>
            <person name="Sykes S."/>
            <person name="White J."/>
            <person name="Yandava C."/>
            <person name="Haas B."/>
            <person name="Nusbaum C."/>
            <person name="Birren B."/>
        </authorList>
    </citation>
    <scope>NUCLEOTIDE SEQUENCE [LARGE SCALE GENOMIC DNA]</scope>
    <source>
        <strain evidence="16">p1A1 Lamole</strain>
    </source>
</reference>
<dbReference type="EnsemblFungi" id="MVLG_05374T0">
    <property type="protein sequence ID" value="MVLG_05374T0"/>
    <property type="gene ID" value="MVLG_05374"/>
</dbReference>
<dbReference type="InterPro" id="IPR036291">
    <property type="entry name" value="NAD(P)-bd_dom_sf"/>
</dbReference>
<evidence type="ECO:0000259" key="12">
    <source>
        <dbReference type="Pfam" id="PF00056"/>
    </source>
</evidence>
<dbReference type="FunFam" id="3.90.110.10:FF:000001">
    <property type="entry name" value="Malate dehydrogenase"/>
    <property type="match status" value="1"/>
</dbReference>
<evidence type="ECO:0000256" key="3">
    <source>
        <dbReference type="ARBA" id="ARBA00012995"/>
    </source>
</evidence>
<feature type="binding site" evidence="10">
    <location>
        <begin position="43"/>
        <end position="49"/>
    </location>
    <ligand>
        <name>NAD(+)</name>
        <dbReference type="ChEBI" id="CHEBI:57540"/>
    </ligand>
</feature>
<dbReference type="NCBIfam" id="TIGR01772">
    <property type="entry name" value="MDH_euk_gproteo"/>
    <property type="match status" value="1"/>
</dbReference>
<evidence type="ECO:0000313" key="16">
    <source>
        <dbReference type="Proteomes" id="UP000017200"/>
    </source>
</evidence>
<reference evidence="14 16" key="3">
    <citation type="journal article" date="2015" name="BMC Genomics">
        <title>Sex and parasites: genomic and transcriptomic analysis of Microbotryum lychnidis-dioicae, the biotrophic and plant-castrating anther smut fungus.</title>
        <authorList>
            <person name="Perlin M.H."/>
            <person name="Amselem J."/>
            <person name="Fontanillas E."/>
            <person name="Toh S.S."/>
            <person name="Chen Z."/>
            <person name="Goldberg J."/>
            <person name="Duplessis S."/>
            <person name="Henrissat B."/>
            <person name="Young S."/>
            <person name="Zeng Q."/>
            <person name="Aguileta G."/>
            <person name="Petit E."/>
            <person name="Badouin H."/>
            <person name="Andrews J."/>
            <person name="Razeeq D."/>
            <person name="Gabaldon T."/>
            <person name="Quesneville H."/>
            <person name="Giraud T."/>
            <person name="Hood M.E."/>
            <person name="Schultz D.J."/>
            <person name="Cuomo C.A."/>
        </authorList>
    </citation>
    <scope>NUCLEOTIDE SEQUENCE [LARGE SCALE GENOMIC DNA]</scope>
    <source>
        <strain evidence="16">p1A1 Lamole</strain>
        <strain evidence="14">P1A1 Lamole</strain>
    </source>
</reference>
<keyword evidence="6 10" id="KW-0520">NAD</keyword>
<dbReference type="InterPro" id="IPR022383">
    <property type="entry name" value="Lactate/malate_DH_C"/>
</dbReference>
<dbReference type="EMBL" id="GL541714">
    <property type="protein sequence ID" value="KDE04148.1"/>
    <property type="molecule type" value="Genomic_DNA"/>
</dbReference>
<dbReference type="PANTHER" id="PTHR11540">
    <property type="entry name" value="MALATE AND LACTATE DEHYDROGENASE"/>
    <property type="match status" value="1"/>
</dbReference>
<dbReference type="GO" id="GO:0006635">
    <property type="term" value="P:fatty acid beta-oxidation"/>
    <property type="evidence" value="ECO:0007669"/>
    <property type="project" value="EnsemblFungi"/>
</dbReference>
<feature type="domain" description="Lactate/malate dehydrogenase C-terminal" evidence="13">
    <location>
        <begin position="184"/>
        <end position="363"/>
    </location>
</feature>
<evidence type="ECO:0000256" key="4">
    <source>
        <dbReference type="ARBA" id="ARBA00022532"/>
    </source>
</evidence>
<dbReference type="GO" id="GO:0030060">
    <property type="term" value="F:L-malate dehydrogenase (NAD+) activity"/>
    <property type="evidence" value="ECO:0007669"/>
    <property type="project" value="UniProtKB-EC"/>
</dbReference>
<comment type="catalytic activity">
    <reaction evidence="7">
        <text>(S)-malate + NAD(+) = oxaloacetate + NADH + H(+)</text>
        <dbReference type="Rhea" id="RHEA:21432"/>
        <dbReference type="ChEBI" id="CHEBI:15378"/>
        <dbReference type="ChEBI" id="CHEBI:15589"/>
        <dbReference type="ChEBI" id="CHEBI:16452"/>
        <dbReference type="ChEBI" id="CHEBI:57540"/>
        <dbReference type="ChEBI" id="CHEBI:57945"/>
        <dbReference type="EC" id="1.1.1.37"/>
    </reaction>
</comment>
<dbReference type="GO" id="GO:0006735">
    <property type="term" value="P:NADH regeneration"/>
    <property type="evidence" value="ECO:0007669"/>
    <property type="project" value="EnsemblFungi"/>
</dbReference>
<dbReference type="HOGENOM" id="CLU_047181_1_0_1"/>
<evidence type="ECO:0000256" key="10">
    <source>
        <dbReference type="PIRSR" id="PIRSR000102-3"/>
    </source>
</evidence>
<evidence type="ECO:0000256" key="6">
    <source>
        <dbReference type="ARBA" id="ARBA00023027"/>
    </source>
</evidence>
<dbReference type="Gene3D" id="3.40.50.720">
    <property type="entry name" value="NAD(P)-binding Rossmann-like Domain"/>
    <property type="match status" value="1"/>
</dbReference>
<dbReference type="InterPro" id="IPR001557">
    <property type="entry name" value="L-lactate/malate_DH"/>
</dbReference>
<evidence type="ECO:0000256" key="8">
    <source>
        <dbReference type="PIRSR" id="PIRSR000102-1"/>
    </source>
</evidence>
<evidence type="ECO:0000256" key="2">
    <source>
        <dbReference type="ARBA" id="ARBA00011738"/>
    </source>
</evidence>
<dbReference type="CDD" id="cd01337">
    <property type="entry name" value="MDH_glyoxysomal_mitochondrial"/>
    <property type="match status" value="1"/>
</dbReference>
<dbReference type="InParanoid" id="U5HE24"/>
<comment type="similarity">
    <text evidence="1">Belongs to the LDH/MDH superfamily. MDH type 1 family.</text>
</comment>
<evidence type="ECO:0000313" key="15">
    <source>
        <dbReference type="EnsemblFungi" id="MVLG_05374T0"/>
    </source>
</evidence>
<dbReference type="InterPro" id="IPR001236">
    <property type="entry name" value="Lactate/malate_DH_N"/>
</dbReference>
<sequence>MLMSDDRCSGALLTLTTSTVLHQHQLQLLYFTNMPGLKVALLGAAGGIGQPLALLLKQNPAVTELALFDVVPVVKGVAADISHVDSPAVTTGYTKDDDGLKHALKDAQVVVIPAGVPRKPGMTRDDLFNINAGIVRDLATAIAEVCPQAFVCIISNPVNSTVPIAAEVFKNANVFDPKRVFGVTTLDVVRSSTMTAQAIGEPTHGPKYKIPVIGGHSGVTILPLLSQSAPALPSSLLNDQDKLSKLITRIQQGGDEVVQAKAGAGSATLSMAYAGYKFVERLIEAAFKGKKGVIEPTYVYVKDDAKLQKEIGTPLDFFAVRVELGPNGAEKLLPLGSMSEFEKGLMKAVTGELGGSITKGVEFISKL</sequence>
<dbReference type="GO" id="GO:0006099">
    <property type="term" value="P:tricarboxylic acid cycle"/>
    <property type="evidence" value="ECO:0007669"/>
    <property type="project" value="UniProtKB-KW"/>
</dbReference>
<evidence type="ECO:0000313" key="14">
    <source>
        <dbReference type="EMBL" id="KDE04148.1"/>
    </source>
</evidence>
<evidence type="ECO:0000256" key="7">
    <source>
        <dbReference type="ARBA" id="ARBA00048313"/>
    </source>
</evidence>
<evidence type="ECO:0000259" key="13">
    <source>
        <dbReference type="Pfam" id="PF02866"/>
    </source>
</evidence>
<reference evidence="15" key="4">
    <citation type="submission" date="2015-06" db="UniProtKB">
        <authorList>
            <consortium name="EnsemblFungi"/>
        </authorList>
    </citation>
    <scope>IDENTIFICATION</scope>
</reference>
<feature type="binding site" evidence="9">
    <location>
        <position position="190"/>
    </location>
    <ligand>
        <name>substrate</name>
    </ligand>
</feature>
<dbReference type="FunFam" id="3.40.50.720:FF:000013">
    <property type="entry name" value="Malate dehydrogenase"/>
    <property type="match status" value="1"/>
</dbReference>
<feature type="binding site" evidence="9">
    <location>
        <position position="156"/>
    </location>
    <ligand>
        <name>substrate</name>
    </ligand>
</feature>
<dbReference type="GO" id="GO:0005829">
    <property type="term" value="C:cytosol"/>
    <property type="evidence" value="ECO:0007669"/>
    <property type="project" value="TreeGrafter"/>
</dbReference>
<reference evidence="14" key="2">
    <citation type="submission" date="2010-11" db="EMBL/GenBank/DDBJ databases">
        <authorList>
            <consortium name="The Broad Institute Genome Sequencing Platform"/>
            <person name="Earl A."/>
            <person name="Ward D."/>
            <person name="Feldgarden M."/>
            <person name="Gevers D."/>
            <person name="Butler R."/>
            <person name="Young S.K."/>
            <person name="Zeng Q."/>
            <person name="Gargeya S."/>
            <person name="Fitzgerald M."/>
            <person name="Haas B."/>
            <person name="Abouelleil A."/>
            <person name="Alvarado L."/>
            <person name="Arachchi H.M."/>
            <person name="Berlin A."/>
            <person name="Brown A."/>
            <person name="Chapman S.B."/>
            <person name="Chen Z."/>
            <person name="Dunbar C."/>
            <person name="Freedman E."/>
            <person name="Gearin G."/>
            <person name="Gellesch M."/>
            <person name="Goldberg J."/>
            <person name="Griggs A."/>
            <person name="Gujja S."/>
            <person name="Heilman E."/>
            <person name="Heiman D."/>
            <person name="Howarth C."/>
            <person name="Larson L."/>
            <person name="Lui A."/>
            <person name="MacDonald P.J.P."/>
            <person name="Mehta T."/>
            <person name="Montmayeur A."/>
            <person name="Murphy C."/>
            <person name="Neiman D."/>
            <person name="Pearson M."/>
            <person name="Priest M."/>
            <person name="Roberts A."/>
            <person name="Saif S."/>
            <person name="Shea T."/>
            <person name="Shenoy N."/>
            <person name="Sisk P."/>
            <person name="Stolte C."/>
            <person name="Sykes S."/>
            <person name="White J."/>
            <person name="Yandava C."/>
            <person name="Wortman J."/>
            <person name="Nusbaum C."/>
            <person name="Birren B."/>
        </authorList>
    </citation>
    <scope>NUCLEOTIDE SEQUENCE</scope>
    <source>
        <strain evidence="14">P1A1 Lamole</strain>
    </source>
</reference>
<feature type="active site" description="Proton acceptor" evidence="8">
    <location>
        <position position="216"/>
    </location>
</feature>
<proteinExistence type="inferred from homology"/>
<comment type="subunit">
    <text evidence="2">Homodimer.</text>
</comment>
<dbReference type="EC" id="1.1.1.37" evidence="3"/>
<dbReference type="PIRSF" id="PIRSF000102">
    <property type="entry name" value="Lac_mal_DH"/>
    <property type="match status" value="1"/>
</dbReference>
<dbReference type="SUPFAM" id="SSF51735">
    <property type="entry name" value="NAD(P)-binding Rossmann-fold domains"/>
    <property type="match status" value="1"/>
</dbReference>
<feature type="domain" description="Lactate/malate dehydrogenase N-terminal" evidence="12">
    <location>
        <begin position="38"/>
        <end position="182"/>
    </location>
</feature>
<keyword evidence="4" id="KW-0816">Tricarboxylic acid cycle</keyword>
<dbReference type="OMA" id="HINTPSI"/>
<dbReference type="Pfam" id="PF00056">
    <property type="entry name" value="Ldh_1_N"/>
    <property type="match status" value="1"/>
</dbReference>
<gene>
    <name evidence="14" type="ORF">MVLG_05374</name>
</gene>
<dbReference type="SUPFAM" id="SSF56327">
    <property type="entry name" value="LDH C-terminal domain-like"/>
    <property type="match status" value="1"/>
</dbReference>
<dbReference type="Pfam" id="PF02866">
    <property type="entry name" value="Ldh_1_C"/>
    <property type="match status" value="1"/>
</dbReference>
<feature type="binding site" evidence="9">
    <location>
        <position position="118"/>
    </location>
    <ligand>
        <name>substrate</name>
    </ligand>
</feature>
<feature type="binding site" evidence="10">
    <location>
        <position position="69"/>
    </location>
    <ligand>
        <name>NAD(+)</name>
        <dbReference type="ChEBI" id="CHEBI:57540"/>
    </ligand>
</feature>
<dbReference type="GO" id="GO:0005782">
    <property type="term" value="C:peroxisomal matrix"/>
    <property type="evidence" value="ECO:0007669"/>
    <property type="project" value="EnsemblFungi"/>
</dbReference>
<feature type="binding site" evidence="10">
    <location>
        <position position="131"/>
    </location>
    <ligand>
        <name>NAD(+)</name>
        <dbReference type="ChEBI" id="CHEBI:57540"/>
    </ligand>
</feature>
<name>U5HE24_USTV1</name>
<dbReference type="GO" id="GO:0003729">
    <property type="term" value="F:mRNA binding"/>
    <property type="evidence" value="ECO:0007669"/>
    <property type="project" value="EnsemblFungi"/>
</dbReference>
<keyword evidence="16" id="KW-1185">Reference proteome</keyword>
<dbReference type="Proteomes" id="UP000017200">
    <property type="component" value="Unassembled WGS sequence"/>
</dbReference>
<feature type="binding site" evidence="9">
    <location>
        <position position="124"/>
    </location>
    <ligand>
        <name>substrate</name>
    </ligand>
</feature>
<protein>
    <recommendedName>
        <fullName evidence="3">malate dehydrogenase</fullName>
        <ecNumber evidence="3">1.1.1.37</ecNumber>
    </recommendedName>
</protein>
<feature type="binding site" evidence="10">
    <location>
        <position position="271"/>
    </location>
    <ligand>
        <name>NAD(+)</name>
        <dbReference type="ChEBI" id="CHEBI:57540"/>
    </ligand>
</feature>
<organism evidence="14">
    <name type="scientific">Microbotryum lychnidis-dioicae (strain p1A1 Lamole / MvSl-1064)</name>
    <name type="common">Anther smut fungus</name>
    <dbReference type="NCBI Taxonomy" id="683840"/>
    <lineage>
        <taxon>Eukaryota</taxon>
        <taxon>Fungi</taxon>
        <taxon>Dikarya</taxon>
        <taxon>Basidiomycota</taxon>
        <taxon>Pucciniomycotina</taxon>
        <taxon>Microbotryomycetes</taxon>
        <taxon>Microbotryales</taxon>
        <taxon>Microbotryaceae</taxon>
        <taxon>Microbotryum</taxon>
    </lineage>
</organism>
<evidence type="ECO:0000256" key="9">
    <source>
        <dbReference type="PIRSR" id="PIRSR000102-2"/>
    </source>
</evidence>
<dbReference type="Gene3D" id="3.90.110.10">
    <property type="entry name" value="Lactate dehydrogenase/glycoside hydrolase, family 4, C-terminal"/>
    <property type="match status" value="1"/>
</dbReference>
<dbReference type="AlphaFoldDB" id="U5HE24"/>
<evidence type="ECO:0000256" key="11">
    <source>
        <dbReference type="RuleBase" id="RU003369"/>
    </source>
</evidence>
<keyword evidence="5 11" id="KW-0560">Oxidoreductase</keyword>
<dbReference type="InterPro" id="IPR010097">
    <property type="entry name" value="Malate_DH_type1"/>
</dbReference>
<dbReference type="InterPro" id="IPR015955">
    <property type="entry name" value="Lactate_DH/Glyco_Ohase_4_C"/>
</dbReference>
<feature type="binding site" evidence="10">
    <location>
        <begin position="154"/>
        <end position="156"/>
    </location>
    <ligand>
        <name>NAD(+)</name>
        <dbReference type="ChEBI" id="CHEBI:57540"/>
    </ligand>
</feature>
<dbReference type="EMBL" id="AEIJ01000565">
    <property type="status" value="NOT_ANNOTATED_CDS"/>
    <property type="molecule type" value="Genomic_DNA"/>
</dbReference>
<evidence type="ECO:0000256" key="5">
    <source>
        <dbReference type="ARBA" id="ARBA00023002"/>
    </source>
</evidence>